<evidence type="ECO:0000313" key="3">
    <source>
        <dbReference type="Proteomes" id="UP000013827"/>
    </source>
</evidence>
<feature type="compositionally biased region" description="Pro residues" evidence="1">
    <location>
        <begin position="1"/>
        <end position="11"/>
    </location>
</feature>
<dbReference type="EnsemblProtists" id="EOD24642">
    <property type="protein sequence ID" value="EOD24642"/>
    <property type="gene ID" value="EMIHUDRAFT_450560"/>
</dbReference>
<accession>A0A0D3JMA7</accession>
<protein>
    <submittedName>
        <fullName evidence="2">Uncharacterized protein</fullName>
    </submittedName>
</protein>
<sequence>MSAPPPPSPPPGRRRPRRTIRRAARPTGRRRSDSVDGRPSAWLVPSRPAGDAHSLLG</sequence>
<evidence type="ECO:0000256" key="1">
    <source>
        <dbReference type="SAM" id="MobiDB-lite"/>
    </source>
</evidence>
<dbReference type="PaxDb" id="2903-EOD24642"/>
<reference evidence="3" key="1">
    <citation type="journal article" date="2013" name="Nature">
        <title>Pan genome of the phytoplankton Emiliania underpins its global distribution.</title>
        <authorList>
            <person name="Read B.A."/>
            <person name="Kegel J."/>
            <person name="Klute M.J."/>
            <person name="Kuo A."/>
            <person name="Lefebvre S.C."/>
            <person name="Maumus F."/>
            <person name="Mayer C."/>
            <person name="Miller J."/>
            <person name="Monier A."/>
            <person name="Salamov A."/>
            <person name="Young J."/>
            <person name="Aguilar M."/>
            <person name="Claverie J.M."/>
            <person name="Frickenhaus S."/>
            <person name="Gonzalez K."/>
            <person name="Herman E.K."/>
            <person name="Lin Y.C."/>
            <person name="Napier J."/>
            <person name="Ogata H."/>
            <person name="Sarno A.F."/>
            <person name="Shmutz J."/>
            <person name="Schroeder D."/>
            <person name="de Vargas C."/>
            <person name="Verret F."/>
            <person name="von Dassow P."/>
            <person name="Valentin K."/>
            <person name="Van de Peer Y."/>
            <person name="Wheeler G."/>
            <person name="Dacks J.B."/>
            <person name="Delwiche C.F."/>
            <person name="Dyhrman S.T."/>
            <person name="Glockner G."/>
            <person name="John U."/>
            <person name="Richards T."/>
            <person name="Worden A.Z."/>
            <person name="Zhang X."/>
            <person name="Grigoriev I.V."/>
            <person name="Allen A.E."/>
            <person name="Bidle K."/>
            <person name="Borodovsky M."/>
            <person name="Bowler C."/>
            <person name="Brownlee C."/>
            <person name="Cock J.M."/>
            <person name="Elias M."/>
            <person name="Gladyshev V.N."/>
            <person name="Groth M."/>
            <person name="Guda C."/>
            <person name="Hadaegh A."/>
            <person name="Iglesias-Rodriguez M.D."/>
            <person name="Jenkins J."/>
            <person name="Jones B.M."/>
            <person name="Lawson T."/>
            <person name="Leese F."/>
            <person name="Lindquist E."/>
            <person name="Lobanov A."/>
            <person name="Lomsadze A."/>
            <person name="Malik S.B."/>
            <person name="Marsh M.E."/>
            <person name="Mackinder L."/>
            <person name="Mock T."/>
            <person name="Mueller-Roeber B."/>
            <person name="Pagarete A."/>
            <person name="Parker M."/>
            <person name="Probert I."/>
            <person name="Quesneville H."/>
            <person name="Raines C."/>
            <person name="Rensing S.A."/>
            <person name="Riano-Pachon D.M."/>
            <person name="Richier S."/>
            <person name="Rokitta S."/>
            <person name="Shiraiwa Y."/>
            <person name="Soanes D.M."/>
            <person name="van der Giezen M."/>
            <person name="Wahlund T.M."/>
            <person name="Williams B."/>
            <person name="Wilson W."/>
            <person name="Wolfe G."/>
            <person name="Wurch L.L."/>
        </authorList>
    </citation>
    <scope>NUCLEOTIDE SEQUENCE</scope>
</reference>
<feature type="region of interest" description="Disordered" evidence="1">
    <location>
        <begin position="1"/>
        <end position="57"/>
    </location>
</feature>
<dbReference type="Proteomes" id="UP000013827">
    <property type="component" value="Unassembled WGS sequence"/>
</dbReference>
<proteinExistence type="predicted"/>
<feature type="compositionally biased region" description="Basic residues" evidence="1">
    <location>
        <begin position="12"/>
        <end position="29"/>
    </location>
</feature>
<dbReference type="AlphaFoldDB" id="A0A0D3JMA7"/>
<name>A0A0D3JMA7_EMIH1</name>
<reference evidence="2" key="2">
    <citation type="submission" date="2024-10" db="UniProtKB">
        <authorList>
            <consortium name="EnsemblProtists"/>
        </authorList>
    </citation>
    <scope>IDENTIFICATION</scope>
</reference>
<evidence type="ECO:0000313" key="2">
    <source>
        <dbReference type="EnsemblProtists" id="EOD24642"/>
    </source>
</evidence>
<keyword evidence="3" id="KW-1185">Reference proteome</keyword>
<organism evidence="2 3">
    <name type="scientific">Emiliania huxleyi (strain CCMP1516)</name>
    <dbReference type="NCBI Taxonomy" id="280463"/>
    <lineage>
        <taxon>Eukaryota</taxon>
        <taxon>Haptista</taxon>
        <taxon>Haptophyta</taxon>
        <taxon>Prymnesiophyceae</taxon>
        <taxon>Isochrysidales</taxon>
        <taxon>Noelaerhabdaceae</taxon>
        <taxon>Emiliania</taxon>
    </lineage>
</organism>